<dbReference type="InterPro" id="IPR052940">
    <property type="entry name" value="Carb_Esterase_6"/>
</dbReference>
<sequence>MRFFFLVCLALLSPLTMAQEPKYPNSIFLLAGQSNMAGRGSIPSQSTPSPNILQLALNKTWVEAHEPLHKEMDEGKVCGIGPGVPFANTILAEDPSFGVIGLVPCAKGGTRLKQWARGSKLYDRLVERANASIQRGGKIQALLWFQGETDTKSTEDAQLYRTRLHKFFNDLRSDLHFPDLPIFQVALASGYHADLIKTVREAQLGLSLANVKTIDAWGLPLEPDGLHLNTESAVKTPIGFWCRKILAQVPGSNE</sequence>
<evidence type="ECO:0000313" key="4">
    <source>
        <dbReference type="EMBL" id="SPD07214.1"/>
    </source>
</evidence>
<proteinExistence type="predicted"/>
<name>A0A2N9H6M7_FAGSY</name>
<keyword evidence="1" id="KW-0378">Hydrolase</keyword>
<dbReference type="Pfam" id="PF03629">
    <property type="entry name" value="SASA"/>
    <property type="match status" value="1"/>
</dbReference>
<dbReference type="InterPro" id="IPR036514">
    <property type="entry name" value="SGNH_hydro_sf"/>
</dbReference>
<feature type="domain" description="Sialate O-acetylesterase" evidence="3">
    <location>
        <begin position="25"/>
        <end position="235"/>
    </location>
</feature>
<accession>A0A2N9H6M7</accession>
<feature type="chain" id="PRO_5014996745" description="Sialate O-acetylesterase domain-containing protein" evidence="2">
    <location>
        <begin position="19"/>
        <end position="254"/>
    </location>
</feature>
<protein>
    <recommendedName>
        <fullName evidence="3">Sialate O-acetylesterase domain-containing protein</fullName>
    </recommendedName>
</protein>
<dbReference type="EMBL" id="OIVN01002890">
    <property type="protein sequence ID" value="SPD07214.1"/>
    <property type="molecule type" value="Genomic_DNA"/>
</dbReference>
<dbReference type="PANTHER" id="PTHR31988">
    <property type="entry name" value="ESTERASE, PUTATIVE (DUF303)-RELATED"/>
    <property type="match status" value="1"/>
</dbReference>
<keyword evidence="2" id="KW-0732">Signal</keyword>
<evidence type="ECO:0000259" key="3">
    <source>
        <dbReference type="Pfam" id="PF03629"/>
    </source>
</evidence>
<reference evidence="4" key="1">
    <citation type="submission" date="2018-02" db="EMBL/GenBank/DDBJ databases">
        <authorList>
            <person name="Cohen D.B."/>
            <person name="Kent A.D."/>
        </authorList>
    </citation>
    <scope>NUCLEOTIDE SEQUENCE</scope>
</reference>
<evidence type="ECO:0000256" key="2">
    <source>
        <dbReference type="SAM" id="SignalP"/>
    </source>
</evidence>
<organism evidence="4">
    <name type="scientific">Fagus sylvatica</name>
    <name type="common">Beechnut</name>
    <dbReference type="NCBI Taxonomy" id="28930"/>
    <lineage>
        <taxon>Eukaryota</taxon>
        <taxon>Viridiplantae</taxon>
        <taxon>Streptophyta</taxon>
        <taxon>Embryophyta</taxon>
        <taxon>Tracheophyta</taxon>
        <taxon>Spermatophyta</taxon>
        <taxon>Magnoliopsida</taxon>
        <taxon>eudicotyledons</taxon>
        <taxon>Gunneridae</taxon>
        <taxon>Pentapetalae</taxon>
        <taxon>rosids</taxon>
        <taxon>fabids</taxon>
        <taxon>Fagales</taxon>
        <taxon>Fagaceae</taxon>
        <taxon>Fagus</taxon>
    </lineage>
</organism>
<feature type="signal peptide" evidence="2">
    <location>
        <begin position="1"/>
        <end position="18"/>
    </location>
</feature>
<dbReference type="SUPFAM" id="SSF52266">
    <property type="entry name" value="SGNH hydrolase"/>
    <property type="match status" value="1"/>
</dbReference>
<gene>
    <name evidence="4" type="ORF">FSB_LOCUS35096</name>
</gene>
<dbReference type="InterPro" id="IPR005181">
    <property type="entry name" value="SASA"/>
</dbReference>
<dbReference type="AlphaFoldDB" id="A0A2N9H6M7"/>
<dbReference type="PANTHER" id="PTHR31988:SF15">
    <property type="entry name" value="ESTERASE, PUTATIVE (DUF303)-RELATED"/>
    <property type="match status" value="1"/>
</dbReference>
<dbReference type="GO" id="GO:0016787">
    <property type="term" value="F:hydrolase activity"/>
    <property type="evidence" value="ECO:0007669"/>
    <property type="project" value="UniProtKB-KW"/>
</dbReference>
<evidence type="ECO:0000256" key="1">
    <source>
        <dbReference type="ARBA" id="ARBA00022801"/>
    </source>
</evidence>
<dbReference type="Gene3D" id="3.40.50.1110">
    <property type="entry name" value="SGNH hydrolase"/>
    <property type="match status" value="1"/>
</dbReference>